<organism evidence="2 3">
    <name type="scientific">Heterorhabditis bacteriophora</name>
    <name type="common">Entomopathogenic nematode worm</name>
    <dbReference type="NCBI Taxonomy" id="37862"/>
    <lineage>
        <taxon>Eukaryota</taxon>
        <taxon>Metazoa</taxon>
        <taxon>Ecdysozoa</taxon>
        <taxon>Nematoda</taxon>
        <taxon>Chromadorea</taxon>
        <taxon>Rhabditida</taxon>
        <taxon>Rhabditina</taxon>
        <taxon>Rhabditomorpha</taxon>
        <taxon>Strongyloidea</taxon>
        <taxon>Heterorhabditidae</taxon>
        <taxon>Heterorhabditis</taxon>
    </lineage>
</organism>
<feature type="region of interest" description="Disordered" evidence="1">
    <location>
        <begin position="168"/>
        <end position="200"/>
    </location>
</feature>
<feature type="compositionally biased region" description="Polar residues" evidence="1">
    <location>
        <begin position="168"/>
        <end position="178"/>
    </location>
</feature>
<evidence type="ECO:0000256" key="1">
    <source>
        <dbReference type="SAM" id="MobiDB-lite"/>
    </source>
</evidence>
<dbReference type="AlphaFoldDB" id="A0A1I7WAR4"/>
<evidence type="ECO:0000313" key="3">
    <source>
        <dbReference type="WBParaSite" id="Hba_01762"/>
    </source>
</evidence>
<keyword evidence="2" id="KW-1185">Reference proteome</keyword>
<name>A0A1I7WAR4_HETBA</name>
<reference evidence="3" key="1">
    <citation type="submission" date="2016-11" db="UniProtKB">
        <authorList>
            <consortium name="WormBaseParasite"/>
        </authorList>
    </citation>
    <scope>IDENTIFICATION</scope>
</reference>
<proteinExistence type="predicted"/>
<accession>A0A1I7WAR4</accession>
<evidence type="ECO:0000313" key="2">
    <source>
        <dbReference type="Proteomes" id="UP000095283"/>
    </source>
</evidence>
<dbReference type="WBParaSite" id="Hba_01762">
    <property type="protein sequence ID" value="Hba_01762"/>
    <property type="gene ID" value="Hba_01762"/>
</dbReference>
<protein>
    <submittedName>
        <fullName evidence="3">Tudor domain-containing protein</fullName>
    </submittedName>
</protein>
<dbReference type="Proteomes" id="UP000095283">
    <property type="component" value="Unplaced"/>
</dbReference>
<sequence>MLIIFIYCRMYSSLQPVKFEANAFMDNRFAAFVVSIEHGNHYIAECRNGDRVVLLAPDRSLLTQSDEIKEGTLLKIAYYRIYVNSKHIFISFFLTMDEFYDGVKVFEDLHRLRSYQYEILNDEFQSAQSTCMDDFNKLYDIYKKYINPWDPDKEVDFSWYGNDNDSITENSPEVSSSAEDSDPSVFFRSGVYPRRTPRKN</sequence>